<dbReference type="Proteomes" id="UP001183824">
    <property type="component" value="Unassembled WGS sequence"/>
</dbReference>
<protein>
    <submittedName>
        <fullName evidence="3">Lasso peptide biosynthesis B2 protein</fullName>
    </submittedName>
</protein>
<organism evidence="3 4">
    <name type="scientific">Streptomyces doebereineriae</name>
    <dbReference type="NCBI Taxonomy" id="3075528"/>
    <lineage>
        <taxon>Bacteria</taxon>
        <taxon>Bacillati</taxon>
        <taxon>Actinomycetota</taxon>
        <taxon>Actinomycetes</taxon>
        <taxon>Kitasatosporales</taxon>
        <taxon>Streptomycetaceae</taxon>
        <taxon>Streptomyces</taxon>
    </lineage>
</organism>
<dbReference type="InterPro" id="IPR053521">
    <property type="entry name" value="McjB-like"/>
</dbReference>
<evidence type="ECO:0000313" key="4">
    <source>
        <dbReference type="Proteomes" id="UP001183824"/>
    </source>
</evidence>
<dbReference type="Pfam" id="PF13471">
    <property type="entry name" value="Transglut_core3"/>
    <property type="match status" value="1"/>
</dbReference>
<feature type="compositionally biased region" description="Basic and acidic residues" evidence="1">
    <location>
        <begin position="146"/>
        <end position="164"/>
    </location>
</feature>
<name>A0ABU2VNG8_9ACTN</name>
<comment type="caution">
    <text evidence="3">The sequence shown here is derived from an EMBL/GenBank/DDBJ whole genome shotgun (WGS) entry which is preliminary data.</text>
</comment>
<evidence type="ECO:0000313" key="3">
    <source>
        <dbReference type="EMBL" id="MDT0487163.1"/>
    </source>
</evidence>
<evidence type="ECO:0000256" key="1">
    <source>
        <dbReference type="SAM" id="MobiDB-lite"/>
    </source>
</evidence>
<accession>A0ABU2VNG8</accession>
<dbReference type="EMBL" id="JAVREZ010000026">
    <property type="protein sequence ID" value="MDT0487163.1"/>
    <property type="molecule type" value="Genomic_DNA"/>
</dbReference>
<gene>
    <name evidence="3" type="ORF">RNB18_44565</name>
</gene>
<proteinExistence type="predicted"/>
<evidence type="ECO:0000259" key="2">
    <source>
        <dbReference type="Pfam" id="PF13471"/>
    </source>
</evidence>
<reference evidence="4" key="1">
    <citation type="submission" date="2023-07" db="EMBL/GenBank/DDBJ databases">
        <title>30 novel species of actinomycetes from the DSMZ collection.</title>
        <authorList>
            <person name="Nouioui I."/>
        </authorList>
    </citation>
    <scope>NUCLEOTIDE SEQUENCE [LARGE SCALE GENOMIC DNA]</scope>
    <source>
        <strain evidence="4">DSM 41640</strain>
    </source>
</reference>
<feature type="region of interest" description="Disordered" evidence="1">
    <location>
        <begin position="141"/>
        <end position="164"/>
    </location>
</feature>
<dbReference type="InterPro" id="IPR032708">
    <property type="entry name" value="McjB_C"/>
</dbReference>
<dbReference type="NCBIfam" id="NF033537">
    <property type="entry name" value="lasso_biosyn_B2"/>
    <property type="match status" value="1"/>
</dbReference>
<keyword evidence="4" id="KW-1185">Reference proteome</keyword>
<sequence>MTSPEAISHDPHSVPLRHRITVRLAVGAARLLAHQQPRHIRAVLELLRRGARPATVDRTRHARDSVVAVSLACAGREGCLPRSLATILLCRLHGQWPTWCVGVRRLAPFGAHAWVEAEGVPVGEEHPPDYFRPLFTVECAPGSSSREPRPVSREPAVHDAPSDG</sequence>
<feature type="domain" description="Microcin J25-processing protein McjB C-terminal" evidence="2">
    <location>
        <begin position="24"/>
        <end position="136"/>
    </location>
</feature>
<dbReference type="RefSeq" id="WP_311719855.1">
    <property type="nucleotide sequence ID" value="NZ_JAVREZ010000026.1"/>
</dbReference>